<keyword evidence="4" id="KW-1185">Reference proteome</keyword>
<keyword evidence="2" id="KW-0560">Oxidoreductase</keyword>
<dbReference type="Gene3D" id="3.40.50.720">
    <property type="entry name" value="NAD(P)-binding Rossmann-like Domain"/>
    <property type="match status" value="1"/>
</dbReference>
<dbReference type="RefSeq" id="WP_197160562.1">
    <property type="nucleotide sequence ID" value="NZ_JADZGI010000001.1"/>
</dbReference>
<dbReference type="SUPFAM" id="SSF51735">
    <property type="entry name" value="NAD(P)-binding Rossmann-fold domains"/>
    <property type="match status" value="1"/>
</dbReference>
<name>A0A931HA98_9SPHN</name>
<protein>
    <submittedName>
        <fullName evidence="3">SDR family oxidoreductase</fullName>
    </submittedName>
</protein>
<evidence type="ECO:0000313" key="3">
    <source>
        <dbReference type="EMBL" id="MBH0111873.1"/>
    </source>
</evidence>
<evidence type="ECO:0000256" key="1">
    <source>
        <dbReference type="ARBA" id="ARBA00006484"/>
    </source>
</evidence>
<dbReference type="InterPro" id="IPR036291">
    <property type="entry name" value="NAD(P)-bd_dom_sf"/>
</dbReference>
<comment type="caution">
    <text evidence="3">The sequence shown here is derived from an EMBL/GenBank/DDBJ whole genome shotgun (WGS) entry which is preliminary data.</text>
</comment>
<dbReference type="PANTHER" id="PTHR43639:SF1">
    <property type="entry name" value="SHORT-CHAIN DEHYDROGENASE_REDUCTASE FAMILY PROTEIN"/>
    <property type="match status" value="1"/>
</dbReference>
<gene>
    <name evidence="3" type="ORF">I5E68_02770</name>
</gene>
<dbReference type="AlphaFoldDB" id="A0A931HA98"/>
<dbReference type="Pfam" id="PF13561">
    <property type="entry name" value="adh_short_C2"/>
    <property type="match status" value="1"/>
</dbReference>
<reference evidence="3" key="1">
    <citation type="submission" date="2020-11" db="EMBL/GenBank/DDBJ databases">
        <title>Novosphingobium aureum sp. nov., a marine bacterium isolated from sediment of a salt flat.</title>
        <authorList>
            <person name="Yoo Y."/>
            <person name="Kim J.-J."/>
        </authorList>
    </citation>
    <scope>NUCLEOTIDE SEQUENCE</scope>
    <source>
        <strain evidence="3">YJ-S2-02</strain>
    </source>
</reference>
<dbReference type="FunFam" id="3.40.50.720:FF:000084">
    <property type="entry name" value="Short-chain dehydrogenase reductase"/>
    <property type="match status" value="1"/>
</dbReference>
<proteinExistence type="inferred from homology"/>
<accession>A0A931HA98</accession>
<evidence type="ECO:0000313" key="4">
    <source>
        <dbReference type="Proteomes" id="UP000617634"/>
    </source>
</evidence>
<sequence length="259" mass="27240">MTKVLEDTLVLVTGANGDIGKATVRLLVANGAKVVCSDLQAPREPIEGTEFIALDVTSEASWKEAIGAVEQRHGKLDALVNNAGIAPMGRIEDVTLEEWKRCQQVNVEGMFLGTKTAASLLARSGTDREGGAAIVNMCSGASDKPAVFSAAYCVSKAAARMLTRASAVEFATLGYPIRVNSVHPGVVESSMMDDIIETYSRISGGADKDQLRKSIAEGNPMGRFVDPAEVAEAVLFLVSPASRFVHGDAIHVDGGYAAS</sequence>
<dbReference type="EMBL" id="JADZGI010000001">
    <property type="protein sequence ID" value="MBH0111873.1"/>
    <property type="molecule type" value="Genomic_DNA"/>
</dbReference>
<organism evidence="3 4">
    <name type="scientific">Novosphingobium aureum</name>
    <dbReference type="NCBI Taxonomy" id="2792964"/>
    <lineage>
        <taxon>Bacteria</taxon>
        <taxon>Pseudomonadati</taxon>
        <taxon>Pseudomonadota</taxon>
        <taxon>Alphaproteobacteria</taxon>
        <taxon>Sphingomonadales</taxon>
        <taxon>Sphingomonadaceae</taxon>
        <taxon>Novosphingobium</taxon>
    </lineage>
</organism>
<dbReference type="PANTHER" id="PTHR43639">
    <property type="entry name" value="OXIDOREDUCTASE, SHORT-CHAIN DEHYDROGENASE/REDUCTASE FAMILY (AFU_ORTHOLOGUE AFUA_5G02870)"/>
    <property type="match status" value="1"/>
</dbReference>
<dbReference type="PRINTS" id="PR00081">
    <property type="entry name" value="GDHRDH"/>
</dbReference>
<dbReference type="GO" id="GO:0016491">
    <property type="term" value="F:oxidoreductase activity"/>
    <property type="evidence" value="ECO:0007669"/>
    <property type="project" value="UniProtKB-KW"/>
</dbReference>
<comment type="similarity">
    <text evidence="1">Belongs to the short-chain dehydrogenases/reductases (SDR) family.</text>
</comment>
<evidence type="ECO:0000256" key="2">
    <source>
        <dbReference type="ARBA" id="ARBA00023002"/>
    </source>
</evidence>
<dbReference type="InterPro" id="IPR002347">
    <property type="entry name" value="SDR_fam"/>
</dbReference>
<dbReference type="PRINTS" id="PR00080">
    <property type="entry name" value="SDRFAMILY"/>
</dbReference>
<dbReference type="Proteomes" id="UP000617634">
    <property type="component" value="Unassembled WGS sequence"/>
</dbReference>